<name>A0AAV0DQE6_9ASTE</name>
<keyword evidence="3" id="KW-1185">Reference proteome</keyword>
<evidence type="ECO:0000256" key="1">
    <source>
        <dbReference type="SAM" id="MobiDB-lite"/>
    </source>
</evidence>
<comment type="caution">
    <text evidence="2">The sequence shown here is derived from an EMBL/GenBank/DDBJ whole genome shotgun (WGS) entry which is preliminary data.</text>
</comment>
<dbReference type="EMBL" id="CAMAPF010000128">
    <property type="protein sequence ID" value="CAH9104824.1"/>
    <property type="molecule type" value="Genomic_DNA"/>
</dbReference>
<proteinExistence type="predicted"/>
<organism evidence="2 3">
    <name type="scientific">Cuscuta epithymum</name>
    <dbReference type="NCBI Taxonomy" id="186058"/>
    <lineage>
        <taxon>Eukaryota</taxon>
        <taxon>Viridiplantae</taxon>
        <taxon>Streptophyta</taxon>
        <taxon>Embryophyta</taxon>
        <taxon>Tracheophyta</taxon>
        <taxon>Spermatophyta</taxon>
        <taxon>Magnoliopsida</taxon>
        <taxon>eudicotyledons</taxon>
        <taxon>Gunneridae</taxon>
        <taxon>Pentapetalae</taxon>
        <taxon>asterids</taxon>
        <taxon>lamiids</taxon>
        <taxon>Solanales</taxon>
        <taxon>Convolvulaceae</taxon>
        <taxon>Cuscuteae</taxon>
        <taxon>Cuscuta</taxon>
        <taxon>Cuscuta subgen. Cuscuta</taxon>
    </lineage>
</organism>
<dbReference type="AlphaFoldDB" id="A0AAV0DQE6"/>
<feature type="region of interest" description="Disordered" evidence="1">
    <location>
        <begin position="33"/>
        <end position="55"/>
    </location>
</feature>
<sequence>MPNPRNNLFGGHLFTCLQVRVHQPVIAARIGADSEDETVSLRRSNKKLQSTSPLS</sequence>
<gene>
    <name evidence="2" type="ORF">CEPIT_LOCUS16923</name>
</gene>
<evidence type="ECO:0000313" key="2">
    <source>
        <dbReference type="EMBL" id="CAH9104824.1"/>
    </source>
</evidence>
<reference evidence="2" key="1">
    <citation type="submission" date="2022-07" db="EMBL/GenBank/DDBJ databases">
        <authorList>
            <person name="Macas J."/>
            <person name="Novak P."/>
            <person name="Neumann P."/>
        </authorList>
    </citation>
    <scope>NUCLEOTIDE SEQUENCE</scope>
</reference>
<dbReference type="Proteomes" id="UP001152523">
    <property type="component" value="Unassembled WGS sequence"/>
</dbReference>
<evidence type="ECO:0000313" key="3">
    <source>
        <dbReference type="Proteomes" id="UP001152523"/>
    </source>
</evidence>
<protein>
    <submittedName>
        <fullName evidence="2">Uncharacterized protein</fullName>
    </submittedName>
</protein>
<accession>A0AAV0DQE6</accession>